<name>A0A1R0GSI5_9FUNG</name>
<accession>A0A1R0GSI5</accession>
<dbReference type="EMBL" id="LSSL01004031">
    <property type="protein sequence ID" value="OLY79861.1"/>
    <property type="molecule type" value="Genomic_DNA"/>
</dbReference>
<evidence type="ECO:0000313" key="2">
    <source>
        <dbReference type="Proteomes" id="UP000187455"/>
    </source>
</evidence>
<evidence type="ECO:0000313" key="1">
    <source>
        <dbReference type="EMBL" id="OLY79861.1"/>
    </source>
</evidence>
<keyword evidence="2" id="KW-1185">Reference proteome</keyword>
<gene>
    <name evidence="1" type="ORF">AYI68_g6058</name>
</gene>
<proteinExistence type="predicted"/>
<dbReference type="AlphaFoldDB" id="A0A1R0GSI5"/>
<comment type="caution">
    <text evidence="1">The sequence shown here is derived from an EMBL/GenBank/DDBJ whole genome shotgun (WGS) entry which is preliminary data.</text>
</comment>
<organism evidence="1 2">
    <name type="scientific">Smittium mucronatum</name>
    <dbReference type="NCBI Taxonomy" id="133383"/>
    <lineage>
        <taxon>Eukaryota</taxon>
        <taxon>Fungi</taxon>
        <taxon>Fungi incertae sedis</taxon>
        <taxon>Zoopagomycota</taxon>
        <taxon>Kickxellomycotina</taxon>
        <taxon>Harpellomycetes</taxon>
        <taxon>Harpellales</taxon>
        <taxon>Legeriomycetaceae</taxon>
        <taxon>Smittium</taxon>
    </lineage>
</organism>
<protein>
    <submittedName>
        <fullName evidence="1">Uncharacterized protein</fullName>
    </submittedName>
</protein>
<reference evidence="1 2" key="1">
    <citation type="journal article" date="2016" name="Mol. Biol. Evol.">
        <title>Genome-Wide Survey of Gut Fungi (Harpellales) Reveals the First Horizontally Transferred Ubiquitin Gene from a Mosquito Host.</title>
        <authorList>
            <person name="Wang Y."/>
            <person name="White M.M."/>
            <person name="Kvist S."/>
            <person name="Moncalvo J.M."/>
        </authorList>
    </citation>
    <scope>NUCLEOTIDE SEQUENCE [LARGE SCALE GENOMIC DNA]</scope>
    <source>
        <strain evidence="1 2">ALG-7-W6</strain>
    </source>
</reference>
<sequence length="191" mass="22031">MSSVNKSDANRPIKRVRKMGKVHYRDAAIRGSVKFNFHSNCTKKAYADINDTESKNLPKYIKPDATENVEVSIINLLDGTPQQKLKKHCFMGSKKRIVMSWAQFSDEGGGAFEAAKTTSNHPKNLYFNTQEDFKVRKPYFISHSVSDSKQLTDKYIICEGKKFEFYQTIRYEKNLTVSTFPASVMWIPYNY</sequence>
<dbReference type="Proteomes" id="UP000187455">
    <property type="component" value="Unassembled WGS sequence"/>
</dbReference>